<dbReference type="SUPFAM" id="SSF69572">
    <property type="entry name" value="Activating enzymes of the ubiquitin-like proteins"/>
    <property type="match status" value="1"/>
</dbReference>
<gene>
    <name evidence="2" type="ORF">D7S86_00220</name>
</gene>
<dbReference type="GO" id="GO:0016779">
    <property type="term" value="F:nucleotidyltransferase activity"/>
    <property type="evidence" value="ECO:0007669"/>
    <property type="project" value="UniProtKB-KW"/>
</dbReference>
<dbReference type="InterPro" id="IPR045886">
    <property type="entry name" value="ThiF/MoeB/HesA"/>
</dbReference>
<dbReference type="RefSeq" id="WP_121084113.1">
    <property type="nucleotide sequence ID" value="NZ_RBZU01000001.1"/>
</dbReference>
<comment type="caution">
    <text evidence="2">The sequence shown here is derived from an EMBL/GenBank/DDBJ whole genome shotgun (WGS) entry which is preliminary data.</text>
</comment>
<dbReference type="CDD" id="cd01483">
    <property type="entry name" value="E1_enzyme_family"/>
    <property type="match status" value="1"/>
</dbReference>
<organism evidence="2 3">
    <name type="scientific">Pararobbsia silviterrae</name>
    <dbReference type="NCBI Taxonomy" id="1792498"/>
    <lineage>
        <taxon>Bacteria</taxon>
        <taxon>Pseudomonadati</taxon>
        <taxon>Pseudomonadota</taxon>
        <taxon>Betaproteobacteria</taxon>
        <taxon>Burkholderiales</taxon>
        <taxon>Burkholderiaceae</taxon>
        <taxon>Pararobbsia</taxon>
    </lineage>
</organism>
<dbReference type="AlphaFoldDB" id="A0A494Y9N2"/>
<evidence type="ECO:0000259" key="1">
    <source>
        <dbReference type="Pfam" id="PF00899"/>
    </source>
</evidence>
<accession>A0A494Y9N2</accession>
<protein>
    <submittedName>
        <fullName evidence="2">ThiF family adenylyltransferase</fullName>
    </submittedName>
</protein>
<dbReference type="GO" id="GO:0061503">
    <property type="term" value="F:tRNA threonylcarbamoyladenosine dehydratase"/>
    <property type="evidence" value="ECO:0007669"/>
    <property type="project" value="TreeGrafter"/>
</dbReference>
<dbReference type="EMBL" id="RBZU01000001">
    <property type="protein sequence ID" value="RKP59329.1"/>
    <property type="molecule type" value="Genomic_DNA"/>
</dbReference>
<evidence type="ECO:0000313" key="2">
    <source>
        <dbReference type="EMBL" id="RKP59329.1"/>
    </source>
</evidence>
<dbReference type="PANTHER" id="PTHR43267">
    <property type="entry name" value="TRNA THREONYLCARBAMOYLADENOSINE DEHYDRATASE"/>
    <property type="match status" value="1"/>
</dbReference>
<sequence length="445" mass="48731">MLVRRKASVLGCPYLMFMVQYGNHVHQIALPMPKEDGMGREPVQTSLSYFPHPWESDRLSISSAALVKATKLARYEGLSIVFAHSHPGGLTAFSEQDDREEEKLVPFFQARVPNRLHGTLVLTEESIAGRIYSSQRYEVDDVIVVGQRIRLHSHDVSNLDPIYDRQVRAFGPAIQQSLDALTIGIVGLGGTGSACAEQLARLGIGRLLLFDHDRLDGTNLNRVYGANSDDVGRNKAVLAAARLAAAGLGGTYEAVPASILEQGTARRLRECDVIFGCTDKELPRSILCQVALKYHIPVLDMGVLIDSQDGVIEGIFGRVTTLTAGDACLFCRGRITPERLRIEALSDEDRQQQIRQGYAPELETPAPAVIAFTSLTASHAVSELLHRLTGFMGANRVASEVVLLIDRNRIGANRSRPDENCFCSVASEWGRGDQSPFLDLVWADG</sequence>
<dbReference type="GO" id="GO:0008641">
    <property type="term" value="F:ubiquitin-like modifier activating enzyme activity"/>
    <property type="evidence" value="ECO:0007669"/>
    <property type="project" value="InterPro"/>
</dbReference>
<evidence type="ECO:0000313" key="3">
    <source>
        <dbReference type="Proteomes" id="UP000270342"/>
    </source>
</evidence>
<proteinExistence type="predicted"/>
<name>A0A494Y9N2_9BURK</name>
<dbReference type="InterPro" id="IPR035985">
    <property type="entry name" value="Ubiquitin-activating_enz"/>
</dbReference>
<dbReference type="PANTHER" id="PTHR43267:SF1">
    <property type="entry name" value="TRNA THREONYLCARBAMOYLADENOSINE DEHYDRATASE"/>
    <property type="match status" value="1"/>
</dbReference>
<dbReference type="Gene3D" id="3.40.50.720">
    <property type="entry name" value="NAD(P)-binding Rossmann-like Domain"/>
    <property type="match status" value="1"/>
</dbReference>
<dbReference type="OrthoDB" id="6377837at2"/>
<keyword evidence="2" id="KW-0808">Transferase</keyword>
<keyword evidence="3" id="KW-1185">Reference proteome</keyword>
<reference evidence="2 3" key="1">
    <citation type="submission" date="2018-10" db="EMBL/GenBank/DDBJ databases">
        <title>Robbsia sp. DHC34, isolated from soil.</title>
        <authorList>
            <person name="Gao Z.-H."/>
            <person name="Qiu L.-H."/>
        </authorList>
    </citation>
    <scope>NUCLEOTIDE SEQUENCE [LARGE SCALE GENOMIC DNA]</scope>
    <source>
        <strain evidence="2 3">DHC34</strain>
    </source>
</reference>
<dbReference type="Pfam" id="PF00899">
    <property type="entry name" value="ThiF"/>
    <property type="match status" value="1"/>
</dbReference>
<dbReference type="GO" id="GO:0061504">
    <property type="term" value="P:cyclic threonylcarbamoyladenosine biosynthetic process"/>
    <property type="evidence" value="ECO:0007669"/>
    <property type="project" value="TreeGrafter"/>
</dbReference>
<dbReference type="Proteomes" id="UP000270342">
    <property type="component" value="Unassembled WGS sequence"/>
</dbReference>
<feature type="domain" description="THIF-type NAD/FAD binding fold" evidence="1">
    <location>
        <begin position="163"/>
        <end position="393"/>
    </location>
</feature>
<keyword evidence="2" id="KW-0548">Nucleotidyltransferase</keyword>
<dbReference type="InterPro" id="IPR000594">
    <property type="entry name" value="ThiF_NAD_FAD-bd"/>
</dbReference>